<evidence type="ECO:0008006" key="3">
    <source>
        <dbReference type="Google" id="ProtNLM"/>
    </source>
</evidence>
<dbReference type="Proteomes" id="UP001429357">
    <property type="component" value="Unassembled WGS sequence"/>
</dbReference>
<protein>
    <recommendedName>
        <fullName evidence="3">HNH nuclease domain-containing protein</fullName>
    </recommendedName>
</protein>
<evidence type="ECO:0000313" key="1">
    <source>
        <dbReference type="EMBL" id="MEO1780962.1"/>
    </source>
</evidence>
<proteinExistence type="predicted"/>
<accession>A0ABV0F1M9</accession>
<name>A0ABV0F1M9_9ENTE</name>
<comment type="caution">
    <text evidence="1">The sequence shown here is derived from an EMBL/GenBank/DDBJ whole genome shotgun (WGS) entry which is preliminary data.</text>
</comment>
<dbReference type="RefSeq" id="WP_161870591.1">
    <property type="nucleotide sequence ID" value="NZ_JAQFAM010000015.1"/>
</dbReference>
<gene>
    <name evidence="1" type="ORF">BAU18_000540</name>
</gene>
<dbReference type="Gene3D" id="1.10.30.50">
    <property type="match status" value="1"/>
</dbReference>
<organism evidence="1 2">
    <name type="scientific">Enterococcus diestrammenae</name>
    <dbReference type="NCBI Taxonomy" id="1155073"/>
    <lineage>
        <taxon>Bacteria</taxon>
        <taxon>Bacillati</taxon>
        <taxon>Bacillota</taxon>
        <taxon>Bacilli</taxon>
        <taxon>Lactobacillales</taxon>
        <taxon>Enterococcaceae</taxon>
        <taxon>Enterococcus</taxon>
    </lineage>
</organism>
<dbReference type="InterPro" id="IPR003615">
    <property type="entry name" value="HNH_nuc"/>
</dbReference>
<dbReference type="EMBL" id="MAEI02000001">
    <property type="protein sequence ID" value="MEO1780962.1"/>
    <property type="molecule type" value="Genomic_DNA"/>
</dbReference>
<reference evidence="1 2" key="2">
    <citation type="submission" date="2024-02" db="EMBL/GenBank/DDBJ databases">
        <title>The Genome Sequence of Enterococcus diestrammenae JM9A.</title>
        <authorList>
            <person name="Earl A."/>
            <person name="Manson A."/>
            <person name="Gilmore M."/>
            <person name="Sanders J."/>
            <person name="Shea T."/>
            <person name="Howe W."/>
            <person name="Livny J."/>
            <person name="Cuomo C."/>
            <person name="Neafsey D."/>
            <person name="Birren B."/>
        </authorList>
    </citation>
    <scope>NUCLEOTIDE SEQUENCE [LARGE SCALE GENOMIC DNA]</scope>
    <source>
        <strain evidence="1 2">JM9A</strain>
    </source>
</reference>
<evidence type="ECO:0000313" key="2">
    <source>
        <dbReference type="Proteomes" id="UP001429357"/>
    </source>
</evidence>
<reference evidence="2" key="1">
    <citation type="submission" date="2016-06" db="EMBL/GenBank/DDBJ databases">
        <title>Four novel species of enterococci isolated from chicken manure.</title>
        <authorList>
            <person name="Van Tyne D."/>
        </authorList>
    </citation>
    <scope>NUCLEOTIDE SEQUENCE [LARGE SCALE GENOMIC DNA]</scope>
    <source>
        <strain evidence="2">JM9A</strain>
    </source>
</reference>
<keyword evidence="2" id="KW-1185">Reference proteome</keyword>
<dbReference type="CDD" id="cd00085">
    <property type="entry name" value="HNHc"/>
    <property type="match status" value="1"/>
</dbReference>
<sequence length="255" mass="29061">MIQTQYTGANCPHCHRKLTLLLTEQPDTSWALCFHCRKLTSFTGEIPLKLPASKLAPTQKQQISDFIASLPVDDHYQGPGSQLRLADDATFHRRWLSLAEYERQFSETLEYRTPDLRTAPATCKWCGKALPQGRRSFCKDSCSRNYTKVTFTKRSTPTVPYRIACRDDFRCQITGVDLAWHNRFGQRIPVHNGAMAIHHLVPVAQQGTDYADNLITLSQKAHLAYHQNDPEMVAKITALREQRLAGPGGEKMYWQ</sequence>